<proteinExistence type="predicted"/>
<dbReference type="EMBL" id="CAJNOB010000001">
    <property type="protein sequence ID" value="CAF0689078.1"/>
    <property type="molecule type" value="Genomic_DNA"/>
</dbReference>
<sequence>MAGGTAFSKVGPFLEIGLVFSGGC</sequence>
<dbReference type="AlphaFoldDB" id="A0A8J2FMZ9"/>
<keyword evidence="2" id="KW-1185">Reference proteome</keyword>
<dbReference type="Proteomes" id="UP000663859">
    <property type="component" value="Unassembled WGS sequence"/>
</dbReference>
<evidence type="ECO:0000313" key="1">
    <source>
        <dbReference type="EMBL" id="CAF0689078.1"/>
    </source>
</evidence>
<organism evidence="1 2">
    <name type="scientific">Candidatus Methylacidithermus pantelleriae</name>
    <dbReference type="NCBI Taxonomy" id="2744239"/>
    <lineage>
        <taxon>Bacteria</taxon>
        <taxon>Pseudomonadati</taxon>
        <taxon>Verrucomicrobiota</taxon>
        <taxon>Methylacidiphilae</taxon>
        <taxon>Methylacidiphilales</taxon>
        <taxon>Methylacidiphilaceae</taxon>
        <taxon>Candidatus Methylacidithermus</taxon>
    </lineage>
</organism>
<accession>A0A8J2FMZ9</accession>
<evidence type="ECO:0000313" key="2">
    <source>
        <dbReference type="Proteomes" id="UP000663859"/>
    </source>
</evidence>
<protein>
    <submittedName>
        <fullName evidence="1">Uncharacterized protein</fullName>
    </submittedName>
</protein>
<name>A0A8J2FMZ9_9BACT</name>
<reference evidence="1" key="1">
    <citation type="submission" date="2021-02" db="EMBL/GenBank/DDBJ databases">
        <authorList>
            <person name="Cremers G."/>
            <person name="Picone N."/>
        </authorList>
    </citation>
    <scope>NUCLEOTIDE SEQUENCE</scope>
    <source>
        <strain evidence="1">PQ17</strain>
    </source>
</reference>
<comment type="caution">
    <text evidence="1">The sequence shown here is derived from an EMBL/GenBank/DDBJ whole genome shotgun (WGS) entry which is preliminary data.</text>
</comment>
<gene>
    <name evidence="1" type="ORF">MPNT_10103</name>
</gene>